<protein>
    <submittedName>
        <fullName evidence="2">M48 family metallopeptidase</fullName>
    </submittedName>
</protein>
<organism evidence="2 3">
    <name type="scientific">Candidatus Dechloromonas phosphorivorans</name>
    <dbReference type="NCBI Taxonomy" id="2899244"/>
    <lineage>
        <taxon>Bacteria</taxon>
        <taxon>Pseudomonadati</taxon>
        <taxon>Pseudomonadota</taxon>
        <taxon>Betaproteobacteria</taxon>
        <taxon>Rhodocyclales</taxon>
        <taxon>Azonexaceae</taxon>
        <taxon>Dechloromonas</taxon>
    </lineage>
</organism>
<proteinExistence type="predicted"/>
<name>A0A9D7QHL3_9RHOO</name>
<accession>A0A9D7QHL3</accession>
<dbReference type="EMBL" id="JADKBR010000001">
    <property type="protein sequence ID" value="MBK8889219.1"/>
    <property type="molecule type" value="Genomic_DNA"/>
</dbReference>
<dbReference type="InterPro" id="IPR053136">
    <property type="entry name" value="UTP_pyrophosphatase-like"/>
</dbReference>
<gene>
    <name evidence="2" type="ORF">IPN75_01965</name>
</gene>
<evidence type="ECO:0000313" key="3">
    <source>
        <dbReference type="Proteomes" id="UP000808146"/>
    </source>
</evidence>
<dbReference type="Pfam" id="PF01863">
    <property type="entry name" value="YgjP-like"/>
    <property type="match status" value="1"/>
</dbReference>
<dbReference type="InterPro" id="IPR002725">
    <property type="entry name" value="YgjP-like_metallopeptidase"/>
</dbReference>
<dbReference type="AlphaFoldDB" id="A0A9D7QHL3"/>
<dbReference type="Gene3D" id="3.30.2010.10">
    <property type="entry name" value="Metalloproteases ('zincins'), catalytic domain"/>
    <property type="match status" value="1"/>
</dbReference>
<sequence>MIAETHHFTVSGIKVEVLRKDIKNLHLGVYPPNGRVRVAAPLVVSDEAVRLAVIDKLGWIRRQKAKFAEQPRQSQREMVNGESHFFLGQRYRLRVHEQDAPARVAIRGVASLDLFVRPGTSAEQREAILLRWHREQLKALIPPLLEKWQPILGVQVADWGVKKMKTKWGSCNPASRRLWFNLELAKKPMLCLEYIVVHELVHLLERHHNDRFAGLIEAHVPQWRQYREMLKKAPLGHEEWEY</sequence>
<dbReference type="PANTHER" id="PTHR30399:SF1">
    <property type="entry name" value="UTP PYROPHOSPHATASE"/>
    <property type="match status" value="1"/>
</dbReference>
<reference evidence="2" key="1">
    <citation type="submission" date="2020-10" db="EMBL/GenBank/DDBJ databases">
        <title>Connecting structure to function with the recovery of over 1000 high-quality activated sludge metagenome-assembled genomes encoding full-length rRNA genes using long-read sequencing.</title>
        <authorList>
            <person name="Singleton C.M."/>
            <person name="Petriglieri F."/>
            <person name="Kristensen J.M."/>
            <person name="Kirkegaard R.H."/>
            <person name="Michaelsen T.Y."/>
            <person name="Andersen M.H."/>
            <person name="Karst S.M."/>
            <person name="Dueholm M.S."/>
            <person name="Nielsen P.H."/>
            <person name="Albertsen M."/>
        </authorList>
    </citation>
    <scope>NUCLEOTIDE SEQUENCE</scope>
    <source>
        <strain evidence="2">OdNE_18-Q3-R46-58_BAT3C.305</strain>
    </source>
</reference>
<dbReference type="PANTHER" id="PTHR30399">
    <property type="entry name" value="UNCHARACTERIZED PROTEIN YGJP"/>
    <property type="match status" value="1"/>
</dbReference>
<evidence type="ECO:0000313" key="2">
    <source>
        <dbReference type="EMBL" id="MBK8889219.1"/>
    </source>
</evidence>
<dbReference type="CDD" id="cd07344">
    <property type="entry name" value="M48_yhfN_like"/>
    <property type="match status" value="1"/>
</dbReference>
<dbReference type="Proteomes" id="UP000808146">
    <property type="component" value="Unassembled WGS sequence"/>
</dbReference>
<comment type="caution">
    <text evidence="2">The sequence shown here is derived from an EMBL/GenBank/DDBJ whole genome shotgun (WGS) entry which is preliminary data.</text>
</comment>
<feature type="domain" description="YgjP-like metallopeptidase" evidence="1">
    <location>
        <begin position="27"/>
        <end position="232"/>
    </location>
</feature>
<evidence type="ECO:0000259" key="1">
    <source>
        <dbReference type="Pfam" id="PF01863"/>
    </source>
</evidence>